<dbReference type="EMBL" id="CZRL01000008">
    <property type="protein sequence ID" value="CUS49996.1"/>
    <property type="molecule type" value="Genomic_DNA"/>
</dbReference>
<dbReference type="AlphaFoldDB" id="A0A160TQ08"/>
<dbReference type="InterPro" id="IPR003692">
    <property type="entry name" value="Hydantoinase_B"/>
</dbReference>
<dbReference type="PANTHER" id="PTHR11365:SF23">
    <property type="entry name" value="HYPOTHETICAL 5-OXOPROLINASE (EUROFUNG)-RELATED"/>
    <property type="match status" value="1"/>
</dbReference>
<feature type="domain" description="Hydantoinase B/oxoprolinase" evidence="1">
    <location>
        <begin position="4"/>
        <end position="525"/>
    </location>
</feature>
<name>A0A160TQ08_9ZZZZ</name>
<reference evidence="2" key="1">
    <citation type="submission" date="2015-10" db="EMBL/GenBank/DDBJ databases">
        <authorList>
            <person name="Gilbert D.G."/>
        </authorList>
    </citation>
    <scope>NUCLEOTIDE SEQUENCE</scope>
</reference>
<proteinExistence type="predicted"/>
<dbReference type="GO" id="GO:0005829">
    <property type="term" value="C:cytosol"/>
    <property type="evidence" value="ECO:0007669"/>
    <property type="project" value="TreeGrafter"/>
</dbReference>
<protein>
    <submittedName>
        <fullName evidence="2">N-methylhydantoinase B</fullName>
        <ecNumber evidence="2">3.5.2.14</ecNumber>
    </submittedName>
</protein>
<gene>
    <name evidence="2" type="ORF">MGWOODY_XGa3029</name>
</gene>
<accession>A0A160TQ08</accession>
<dbReference type="InterPro" id="IPR045079">
    <property type="entry name" value="Oxoprolinase-like"/>
</dbReference>
<evidence type="ECO:0000259" key="1">
    <source>
        <dbReference type="Pfam" id="PF02538"/>
    </source>
</evidence>
<dbReference type="GO" id="GO:0047423">
    <property type="term" value="F:N-methylhydantoinase (ATP-hydrolyzing) activity"/>
    <property type="evidence" value="ECO:0007669"/>
    <property type="project" value="UniProtKB-EC"/>
</dbReference>
<dbReference type="EC" id="3.5.2.14" evidence="2"/>
<evidence type="ECO:0000313" key="2">
    <source>
        <dbReference type="EMBL" id="CUS49996.1"/>
    </source>
</evidence>
<keyword evidence="2" id="KW-0378">Hydrolase</keyword>
<dbReference type="GO" id="GO:0017168">
    <property type="term" value="F:5-oxoprolinase (ATP-hydrolyzing) activity"/>
    <property type="evidence" value="ECO:0007669"/>
    <property type="project" value="TreeGrafter"/>
</dbReference>
<organism evidence="2">
    <name type="scientific">hydrothermal vent metagenome</name>
    <dbReference type="NCBI Taxonomy" id="652676"/>
    <lineage>
        <taxon>unclassified sequences</taxon>
        <taxon>metagenomes</taxon>
        <taxon>ecological metagenomes</taxon>
    </lineage>
</organism>
<dbReference type="Pfam" id="PF02538">
    <property type="entry name" value="Hydantoinase_B"/>
    <property type="match status" value="1"/>
</dbReference>
<dbReference type="PANTHER" id="PTHR11365">
    <property type="entry name" value="5-OXOPROLINASE RELATED"/>
    <property type="match status" value="1"/>
</dbReference>
<sequence length="560" mass="61050">MSIDPVTLAVIENGLRQVCSEMDMVHEKTSFSPVISEAFDRSNGIYDPKNGEMIAQGELGLPIFLGVMQFATQAVLERRQDLEPGDVIIQNDPYLGGTHLMDVKMMMPFYYDGELWCFLSNTGHWPDTGGMVPGGFSSTATEIQQEGLRLPPVKLMNRGEIQQDVVDIILNNIRVPDERIGDIRAQIGALKTGEKRLTALLDRYGAEIVRAAIKELKVRSEQHMRKVITAIPNGIYSFTAYVDSDGVIDEPLAIVLDLTIDQSDAHFDFSRSSPPCRGPMNSVWATTQSAVYVAMKHIFPEVPINAGCFAPLHIKPPEGTFLYATYPRPVAGCAAEVAQRIMEAVFGAMAQPIPQRLFGAPAGTSGNLALGGHDPETGRDYIMYFFSGGGYGGWIDGDGLTNGCSTVGISKTQPIEILEQHYPLLFEQYALREESGGLGRRRGGFGVSYRVQMLRGEGKASFLMDHGRAGPPGILGGTEGAPNRIRIGQGDKITTPEHLSKGEGYVLSEGDWIEVHTPGGGGYGPAADRDPNLTEIDLRRGYYRRTHTASPTNPDVIDDN</sequence>
<dbReference type="GO" id="GO:0006749">
    <property type="term" value="P:glutathione metabolic process"/>
    <property type="evidence" value="ECO:0007669"/>
    <property type="project" value="TreeGrafter"/>
</dbReference>